<evidence type="ECO:0000313" key="3">
    <source>
        <dbReference type="EMBL" id="CAH3109055.1"/>
    </source>
</evidence>
<sequence>MKLFKLWVHQQNFSEDELILNPKEFPNEKIGDILEIHHPDEDNTRLLLQINSINPDFQQKDTISIEQSVANIFQLRTYWDVEVTKVEPKEVSVDMVELLFKDQFITRSEMWRLSKELVGSCVYVNKKLKCLGMRAQVNEIWSKGEKVSCGVISEDTRVVFRSCTAKVFLLIQMSKEMWDFDFNGDLFFEKTINGFLYELFTKWKEIKAIHDVTIILFSRTFYNAQSIADFSADTAACIQQDPYGRFYEDFYQVVALKERREDWIPVLVTLKKCFNQYPIITNCCDTLEGTKIKGTNSSSFEGNFLEAINLTMNAFARHHIDRNFERTGQTTIIVAPGSGMFEVDREMTSITKQRLLDSGVSIDLVCLAEQPLHTVPLLKYLNKVLSQGDANLGDDYNIPHWMNHGFYTSPERRKKKENFVPRIKVPDVVLSSLGRCGGNEKGVYTSFTDHCKIEAADSQLPDLVDYDEYDAKVFRNPSAAGHFALKGFPPRGSGFRRIRSAMEMQRMAKSVSKDEITSHKFISPKGISSYEDLLVSASSSSSTMLTRRDASFVKDINSRSRIFSSSVECTTHGVLASLSENVIANGTQHEIIRPVPRRFAVGSAGADLSVIDTAVQTHPQRTLINPFKPNEIPCNWTCNRHRWSHVFPTGPDGEILHPHYHKLSTDSNDAEVKLQKSRNVEEAVLAVVAARKREFSEASQSLSEEREPFDELTSSEGSDIDEDTPFSPEAPSRQQGHFAPIANQAQGSQNTTPRRRTVPRINLYRKVEAPVEHDWTAAVKTSVDWKSVSCPALLPLTTDFSPSKKTLDTNYLEYNYTVYIEEDEDFTEDKKNSDWGKQDSTQEEDDHGSRRRLTAEMIFIELVSQRIQKGFQLVPPEKTKALTLDRHQSIAAIPAEESNNKEFFLNIGRNSHKLCLTSPEVTVTKYRPRHQHASDPKNYCYRLCMPERKVFEPNEAVFIHEEMDSYNWNYLDQHICGDQEFNELMESLNYWKARFLLLPFTQRKSSVGTGEKKKTKAQQEENLMEGFLKFLEILNRVKRFPSQKVPQTPKERRQSEPAFPSRRHSKQHETRATVPLSSELTTAQKEISSLPSSPLVSKSRSSSTVGLESPNPDSRSISSVEFSGEQPIAADETMTISDSDRLSEQSPLKSIAEAMMESGKGVSFLPEMKGLKLSSFLSVEAISWIKQHLDGITSNEQAIHLCQKMVEAGIIQHASESVKQKFLEGFIIFCFAPKSSWAEKKDDIPDTSKLPVSHRSSIDVERFELDLLREFQSEWFEVAIWPSRTGDDFPEFFAPDEVIESFPVGSPNRKRSRTRSARRSPGRLHSESDCGCGPAYKFVTLDADPHHKSQRPETCIVRYHGNFCTHHAFEIELHWIAATGSIVNNMVQSWTRKAPSCGFHIVPVPVSPFPDPAGRNVDPFRLPLFISLNLPEGAADACSLFKEFEPSTRNLRMFLFLEAILQRFGFMRDSPYGSMHVSSPMVQMTPVQCRAHDYVHTSGVAFVRISTWEDDNDPFMSDLHGSIMDQHSGKYWGFYWMPNHMLTRRWRSAATGDKGSESKLRSELEDFCADKNGVLTKFWESCTATARRLLEKGVEEEDNISLKEKDEGGCEMNRVEESDSTNLGSSTDSSDKLLASQSEKEK</sequence>
<organism evidence="3 4">
    <name type="scientific">Porites lobata</name>
    <dbReference type="NCBI Taxonomy" id="104759"/>
    <lineage>
        <taxon>Eukaryota</taxon>
        <taxon>Metazoa</taxon>
        <taxon>Cnidaria</taxon>
        <taxon>Anthozoa</taxon>
        <taxon>Hexacorallia</taxon>
        <taxon>Scleractinia</taxon>
        <taxon>Fungiina</taxon>
        <taxon>Poritidae</taxon>
        <taxon>Porites</taxon>
    </lineage>
</organism>
<dbReference type="Pfam" id="PF00610">
    <property type="entry name" value="DEP"/>
    <property type="match status" value="1"/>
</dbReference>
<feature type="domain" description="DEP" evidence="2">
    <location>
        <begin position="1174"/>
        <end position="1233"/>
    </location>
</feature>
<evidence type="ECO:0000256" key="1">
    <source>
        <dbReference type="SAM" id="MobiDB-lite"/>
    </source>
</evidence>
<dbReference type="InterPro" id="IPR055213">
    <property type="entry name" value="IML1_double_psi_beta_barrel"/>
</dbReference>
<dbReference type="InterPro" id="IPR036388">
    <property type="entry name" value="WH-like_DNA-bd_sf"/>
</dbReference>
<dbReference type="InterPro" id="IPR000591">
    <property type="entry name" value="DEP_dom"/>
</dbReference>
<dbReference type="Pfam" id="PF23013">
    <property type="entry name" value="IML1_N"/>
    <property type="match status" value="1"/>
</dbReference>
<protein>
    <recommendedName>
        <fullName evidence="2">DEP domain-containing protein</fullName>
    </recommendedName>
</protein>
<feature type="compositionally biased region" description="Low complexity" evidence="1">
    <location>
        <begin position="1088"/>
        <end position="1103"/>
    </location>
</feature>
<feature type="compositionally biased region" description="Basic and acidic residues" evidence="1">
    <location>
        <begin position="828"/>
        <end position="837"/>
    </location>
</feature>
<evidence type="ECO:0000259" key="2">
    <source>
        <dbReference type="PROSITE" id="PS50186"/>
    </source>
</evidence>
<dbReference type="Proteomes" id="UP001159405">
    <property type="component" value="Unassembled WGS sequence"/>
</dbReference>
<evidence type="ECO:0000313" key="4">
    <source>
        <dbReference type="Proteomes" id="UP001159405"/>
    </source>
</evidence>
<dbReference type="PANTHER" id="PTHR13179">
    <property type="entry name" value="DEP DOMAIN CONTAINING PROTEIN 5"/>
    <property type="match status" value="1"/>
</dbReference>
<feature type="region of interest" description="Disordered" evidence="1">
    <location>
        <begin position="696"/>
        <end position="760"/>
    </location>
</feature>
<dbReference type="SMART" id="SM00049">
    <property type="entry name" value="DEP"/>
    <property type="match status" value="1"/>
</dbReference>
<feature type="region of interest" description="Disordered" evidence="1">
    <location>
        <begin position="827"/>
        <end position="850"/>
    </location>
</feature>
<dbReference type="SUPFAM" id="SSF46785">
    <property type="entry name" value="Winged helix' DNA-binding domain"/>
    <property type="match status" value="1"/>
</dbReference>
<dbReference type="PROSITE" id="PS50186">
    <property type="entry name" value="DEP"/>
    <property type="match status" value="1"/>
</dbReference>
<dbReference type="InterPro" id="IPR036390">
    <property type="entry name" value="WH_DNA-bd_sf"/>
</dbReference>
<dbReference type="Pfam" id="PF19418">
    <property type="entry name" value="DEPDC5_CTD"/>
    <property type="match status" value="1"/>
</dbReference>
<feature type="compositionally biased region" description="Polar residues" evidence="1">
    <location>
        <begin position="743"/>
        <end position="752"/>
    </location>
</feature>
<dbReference type="Gene3D" id="1.10.10.10">
    <property type="entry name" value="Winged helix-like DNA-binding domain superfamily/Winged helix DNA-binding domain"/>
    <property type="match status" value="1"/>
</dbReference>
<reference evidence="3 4" key="1">
    <citation type="submission" date="2022-05" db="EMBL/GenBank/DDBJ databases">
        <authorList>
            <consortium name="Genoscope - CEA"/>
            <person name="William W."/>
        </authorList>
    </citation>
    <scope>NUCLEOTIDE SEQUENCE [LARGE SCALE GENOMIC DNA]</scope>
</reference>
<dbReference type="InterPro" id="IPR027244">
    <property type="entry name" value="IML1"/>
</dbReference>
<dbReference type="EMBL" id="CALNXK010000021">
    <property type="protein sequence ID" value="CAH3109055.1"/>
    <property type="molecule type" value="Genomic_DNA"/>
</dbReference>
<name>A0ABN8NH20_9CNID</name>
<dbReference type="PANTHER" id="PTHR13179:SF8">
    <property type="entry name" value="GATOR COMPLEX PROTEIN DEPDC5"/>
    <property type="match status" value="1"/>
</dbReference>
<proteinExistence type="predicted"/>
<comment type="caution">
    <text evidence="3">The sequence shown here is derived from an EMBL/GenBank/DDBJ whole genome shotgun (WGS) entry which is preliminary data.</text>
</comment>
<feature type="region of interest" description="Disordered" evidence="1">
    <location>
        <begin position="1041"/>
        <end position="1144"/>
    </location>
</feature>
<dbReference type="InterPro" id="IPR048255">
    <property type="entry name" value="IML1_N"/>
</dbReference>
<feature type="compositionally biased region" description="Polar residues" evidence="1">
    <location>
        <begin position="1111"/>
        <end position="1121"/>
    </location>
</feature>
<feature type="region of interest" description="Disordered" evidence="1">
    <location>
        <begin position="1595"/>
        <end position="1642"/>
    </location>
</feature>
<accession>A0ABN8NH20</accession>
<dbReference type="Pfam" id="PF12257">
    <property type="entry name" value="IML1"/>
    <property type="match status" value="1"/>
</dbReference>
<feature type="compositionally biased region" description="Basic residues" evidence="1">
    <location>
        <begin position="1308"/>
        <end position="1322"/>
    </location>
</feature>
<keyword evidence="4" id="KW-1185">Reference proteome</keyword>
<feature type="compositionally biased region" description="Polar residues" evidence="1">
    <location>
        <begin position="1075"/>
        <end position="1087"/>
    </location>
</feature>
<feature type="region of interest" description="Disordered" evidence="1">
    <location>
        <begin position="1304"/>
        <end position="1326"/>
    </location>
</feature>
<feature type="compositionally biased region" description="Basic and acidic residues" evidence="1">
    <location>
        <begin position="1600"/>
        <end position="1617"/>
    </location>
</feature>
<gene>
    <name evidence="3" type="ORF">PLOB_00017573</name>
</gene>
<dbReference type="InterPro" id="IPR045838">
    <property type="entry name" value="DEPDC5_CTD"/>
</dbReference>